<dbReference type="InterPro" id="IPR029063">
    <property type="entry name" value="SAM-dependent_MTases_sf"/>
</dbReference>
<dbReference type="GO" id="GO:0008168">
    <property type="term" value="F:methyltransferase activity"/>
    <property type="evidence" value="ECO:0007669"/>
    <property type="project" value="UniProtKB-KW"/>
</dbReference>
<dbReference type="Pfam" id="PF13649">
    <property type="entry name" value="Methyltransf_25"/>
    <property type="match status" value="1"/>
</dbReference>
<evidence type="ECO:0000259" key="1">
    <source>
        <dbReference type="Pfam" id="PF13649"/>
    </source>
</evidence>
<keyword evidence="2" id="KW-0489">Methyltransferase</keyword>
<organism evidence="2 3">
    <name type="scientific">Phyllobacterium myrsinacearum</name>
    <dbReference type="NCBI Taxonomy" id="28101"/>
    <lineage>
        <taxon>Bacteria</taxon>
        <taxon>Pseudomonadati</taxon>
        <taxon>Pseudomonadota</taxon>
        <taxon>Alphaproteobacteria</taxon>
        <taxon>Hyphomicrobiales</taxon>
        <taxon>Phyllobacteriaceae</taxon>
        <taxon>Phyllobacterium</taxon>
    </lineage>
</organism>
<name>A0A839EWX6_9HYPH</name>
<dbReference type="FunFam" id="3.40.50.150:FF:000346">
    <property type="entry name" value="Phospholipid N-methyltransferase"/>
    <property type="match status" value="1"/>
</dbReference>
<dbReference type="GO" id="GO:0032259">
    <property type="term" value="P:methylation"/>
    <property type="evidence" value="ECO:0007669"/>
    <property type="project" value="UniProtKB-KW"/>
</dbReference>
<reference evidence="2 3" key="1">
    <citation type="submission" date="2020-07" db="EMBL/GenBank/DDBJ databases">
        <title>Genomic Encyclopedia of Type Strains, Phase IV (KMG-V): Genome sequencing to study the core and pangenomes of soil and plant-associated prokaryotes.</title>
        <authorList>
            <person name="Whitman W."/>
        </authorList>
    </citation>
    <scope>NUCLEOTIDE SEQUENCE [LARGE SCALE GENOMIC DNA]</scope>
    <source>
        <strain evidence="2 3">AN3</strain>
    </source>
</reference>
<dbReference type="InterPro" id="IPR041698">
    <property type="entry name" value="Methyltransf_25"/>
</dbReference>
<comment type="caution">
    <text evidence="2">The sequence shown here is derived from an EMBL/GenBank/DDBJ whole genome shotgun (WGS) entry which is preliminary data.</text>
</comment>
<dbReference type="RefSeq" id="WP_182552354.1">
    <property type="nucleotide sequence ID" value="NZ_JACGXN010000017.1"/>
</dbReference>
<evidence type="ECO:0000313" key="2">
    <source>
        <dbReference type="EMBL" id="MBA8881806.1"/>
    </source>
</evidence>
<feature type="domain" description="Methyltransferase" evidence="1">
    <location>
        <begin position="45"/>
        <end position="142"/>
    </location>
</feature>
<accession>A0A839EWX6</accession>
<protein>
    <submittedName>
        <fullName evidence="2">Phospholipid N-methyltransferase</fullName>
    </submittedName>
</protein>
<dbReference type="Gene3D" id="3.40.50.150">
    <property type="entry name" value="Vaccinia Virus protein VP39"/>
    <property type="match status" value="1"/>
</dbReference>
<sequence length="195" mass="21266">MSLSDLLAFLRSWIRSPLRTAAIMPSGVAVSALMTQEIDPGFGPVLELGPGTGPFTRSLLARGIPETELTLVEYSLEFTTLLKRRFPKARILQMDAAQIGEANLYETGTVGAVVSGLGVLTMQPRQVKGILSGAFKYLRPGGSFYQITYGPRCPVSPDILDHLHLETRFVGRTMRNVPPASVYRINRLSSLSATE</sequence>
<dbReference type="CDD" id="cd02440">
    <property type="entry name" value="AdoMet_MTases"/>
    <property type="match status" value="1"/>
</dbReference>
<proteinExistence type="predicted"/>
<dbReference type="AlphaFoldDB" id="A0A839EWX6"/>
<dbReference type="EMBL" id="JACGXN010000017">
    <property type="protein sequence ID" value="MBA8881806.1"/>
    <property type="molecule type" value="Genomic_DNA"/>
</dbReference>
<keyword evidence="2" id="KW-0808">Transferase</keyword>
<dbReference type="SUPFAM" id="SSF53335">
    <property type="entry name" value="S-adenosyl-L-methionine-dependent methyltransferases"/>
    <property type="match status" value="1"/>
</dbReference>
<keyword evidence="3" id="KW-1185">Reference proteome</keyword>
<dbReference type="Proteomes" id="UP000549052">
    <property type="component" value="Unassembled WGS sequence"/>
</dbReference>
<evidence type="ECO:0000313" key="3">
    <source>
        <dbReference type="Proteomes" id="UP000549052"/>
    </source>
</evidence>
<gene>
    <name evidence="2" type="ORF">FHW16_005553</name>
</gene>